<dbReference type="InterPro" id="IPR053937">
    <property type="entry name" value="GOST_TM"/>
</dbReference>
<evidence type="ECO:0000256" key="2">
    <source>
        <dbReference type="ARBA" id="ARBA00022692"/>
    </source>
</evidence>
<dbReference type="PANTHER" id="PTHR21229">
    <property type="entry name" value="LUNG SEVEN TRANSMEMBRANE RECEPTOR"/>
    <property type="match status" value="1"/>
</dbReference>
<dbReference type="InterPro" id="IPR009637">
    <property type="entry name" value="GPR107/GPR108-like"/>
</dbReference>
<evidence type="ECO:0000256" key="5">
    <source>
        <dbReference type="ARBA" id="ARBA00023136"/>
    </source>
</evidence>
<keyword evidence="9" id="KW-1185">Reference proteome</keyword>
<keyword evidence="2 6" id="KW-0812">Transmembrane</keyword>
<dbReference type="EMBL" id="JAIPUX010000035">
    <property type="protein sequence ID" value="KAH0631586.1"/>
    <property type="molecule type" value="Genomic_DNA"/>
</dbReference>
<dbReference type="Proteomes" id="UP000826234">
    <property type="component" value="Unassembled WGS sequence"/>
</dbReference>
<keyword evidence="4 6" id="KW-1133">Transmembrane helix</keyword>
<accession>A0ABQ7TQ66</accession>
<feature type="domain" description="GOST seven transmembrane" evidence="7">
    <location>
        <begin position="42"/>
        <end position="106"/>
    </location>
</feature>
<keyword evidence="3" id="KW-0732">Signal</keyword>
<proteinExistence type="predicted"/>
<dbReference type="PANTHER" id="PTHR21229:SF52">
    <property type="entry name" value="TRANSMEMBRANE PROTEIN 87A PRECURSOR"/>
    <property type="match status" value="1"/>
</dbReference>
<dbReference type="Pfam" id="PF06814">
    <property type="entry name" value="GOST_TM"/>
    <property type="match status" value="1"/>
</dbReference>
<comment type="subcellular location">
    <subcellularLocation>
        <location evidence="1">Membrane</location>
        <topology evidence="1">Multi-pass membrane protein</topology>
    </subcellularLocation>
</comment>
<reference evidence="8 9" key="1">
    <citation type="journal article" date="2022" name="Gigascience">
        <title>A chromosome-level genome assembly and annotation of the desert horned lizard, Phrynosoma platyrhinos, provides insight into chromosomal rearrangements among reptiles.</title>
        <authorList>
            <person name="Koochekian N."/>
            <person name="Ascanio A."/>
            <person name="Farleigh K."/>
            <person name="Card D.C."/>
            <person name="Schield D.R."/>
            <person name="Castoe T.A."/>
            <person name="Jezkova T."/>
        </authorList>
    </citation>
    <scope>NUCLEOTIDE SEQUENCE [LARGE SCALE GENOMIC DNA]</scope>
    <source>
        <strain evidence="8">NK-2021</strain>
    </source>
</reference>
<evidence type="ECO:0000256" key="1">
    <source>
        <dbReference type="ARBA" id="ARBA00004141"/>
    </source>
</evidence>
<organism evidence="8 9">
    <name type="scientific">Phrynosoma platyrhinos</name>
    <name type="common">Desert horned lizard</name>
    <dbReference type="NCBI Taxonomy" id="52577"/>
    <lineage>
        <taxon>Eukaryota</taxon>
        <taxon>Metazoa</taxon>
        <taxon>Chordata</taxon>
        <taxon>Craniata</taxon>
        <taxon>Vertebrata</taxon>
        <taxon>Euteleostomi</taxon>
        <taxon>Lepidosauria</taxon>
        <taxon>Squamata</taxon>
        <taxon>Bifurcata</taxon>
        <taxon>Unidentata</taxon>
        <taxon>Episquamata</taxon>
        <taxon>Toxicofera</taxon>
        <taxon>Iguania</taxon>
        <taxon>Phrynosomatidae</taxon>
        <taxon>Phrynosomatinae</taxon>
        <taxon>Phrynosoma</taxon>
    </lineage>
</organism>
<comment type="caution">
    <text evidence="8">The sequence shown here is derived from an EMBL/GenBank/DDBJ whole genome shotgun (WGS) entry which is preliminary data.</text>
</comment>
<evidence type="ECO:0000259" key="7">
    <source>
        <dbReference type="Pfam" id="PF06814"/>
    </source>
</evidence>
<feature type="transmembrane region" description="Helical" evidence="6">
    <location>
        <begin position="65"/>
        <end position="86"/>
    </location>
</feature>
<name>A0ABQ7TQ66_PHRPL</name>
<evidence type="ECO:0000313" key="9">
    <source>
        <dbReference type="Proteomes" id="UP000826234"/>
    </source>
</evidence>
<evidence type="ECO:0000313" key="8">
    <source>
        <dbReference type="EMBL" id="KAH0631586.1"/>
    </source>
</evidence>
<keyword evidence="5 6" id="KW-0472">Membrane</keyword>
<protein>
    <recommendedName>
        <fullName evidence="7">GOST seven transmembrane domain-containing protein</fullName>
    </recommendedName>
</protein>
<sequence length="139" mass="16078">MPRTVHFLEGGLVPLFPFLAMWVLSLCLPPFPRNAVFLNERHILISLVQTMKLLKLRRNLVKLSLYRHFTNTLIFAVIASVIFIIWTTKTFRLATCQSDEDLKWVEENIPSSMADVVLPPLLDSDEEIVTTKFEMSKME</sequence>
<evidence type="ECO:0000256" key="3">
    <source>
        <dbReference type="ARBA" id="ARBA00022729"/>
    </source>
</evidence>
<feature type="transmembrane region" description="Helical" evidence="6">
    <location>
        <begin position="12"/>
        <end position="31"/>
    </location>
</feature>
<evidence type="ECO:0000256" key="4">
    <source>
        <dbReference type="ARBA" id="ARBA00022989"/>
    </source>
</evidence>
<evidence type="ECO:0000256" key="6">
    <source>
        <dbReference type="SAM" id="Phobius"/>
    </source>
</evidence>
<gene>
    <name evidence="8" type="ORF">JD844_005984</name>
</gene>